<feature type="active site" evidence="3">
    <location>
        <position position="240"/>
    </location>
</feature>
<organism evidence="6 7">
    <name type="scientific">Methylobacterium soli</name>
    <dbReference type="NCBI Taxonomy" id="553447"/>
    <lineage>
        <taxon>Bacteria</taxon>
        <taxon>Pseudomonadati</taxon>
        <taxon>Pseudomonadota</taxon>
        <taxon>Alphaproteobacteria</taxon>
        <taxon>Hyphomicrobiales</taxon>
        <taxon>Methylobacteriaceae</taxon>
        <taxon>Methylobacterium</taxon>
    </lineage>
</organism>
<comment type="caution">
    <text evidence="6">The sequence shown here is derived from an EMBL/GenBank/DDBJ whole genome shotgun (WGS) entry which is preliminary data.</text>
</comment>
<dbReference type="AlphaFoldDB" id="A0A6L3T173"/>
<dbReference type="FunFam" id="3.40.309.10:FF:000009">
    <property type="entry name" value="Aldehyde dehydrogenase A"/>
    <property type="match status" value="1"/>
</dbReference>
<evidence type="ECO:0000256" key="3">
    <source>
        <dbReference type="PROSITE-ProRule" id="PRU10007"/>
    </source>
</evidence>
<keyword evidence="2 4" id="KW-0560">Oxidoreductase</keyword>
<dbReference type="GO" id="GO:0016620">
    <property type="term" value="F:oxidoreductase activity, acting on the aldehyde or oxo group of donors, NAD or NADP as acceptor"/>
    <property type="evidence" value="ECO:0007669"/>
    <property type="project" value="InterPro"/>
</dbReference>
<gene>
    <name evidence="6" type="ORF">F6X53_06170</name>
</gene>
<dbReference type="InterPro" id="IPR016162">
    <property type="entry name" value="Ald_DH_N"/>
</dbReference>
<dbReference type="InterPro" id="IPR016161">
    <property type="entry name" value="Ald_DH/histidinol_DH"/>
</dbReference>
<dbReference type="EMBL" id="VZZK01000005">
    <property type="protein sequence ID" value="KAB1080285.1"/>
    <property type="molecule type" value="Genomic_DNA"/>
</dbReference>
<evidence type="ECO:0000313" key="7">
    <source>
        <dbReference type="Proteomes" id="UP000474159"/>
    </source>
</evidence>
<name>A0A6L3T173_9HYPH</name>
<reference evidence="6 7" key="1">
    <citation type="submission" date="2019-09" db="EMBL/GenBank/DDBJ databases">
        <title>YIM 48816 draft genome.</title>
        <authorList>
            <person name="Jiang L."/>
        </authorList>
    </citation>
    <scope>NUCLEOTIDE SEQUENCE [LARGE SCALE GENOMIC DNA]</scope>
    <source>
        <strain evidence="6 7">YIM 48816</strain>
    </source>
</reference>
<dbReference type="Pfam" id="PF00171">
    <property type="entry name" value="Aldedh"/>
    <property type="match status" value="1"/>
</dbReference>
<dbReference type="SUPFAM" id="SSF53720">
    <property type="entry name" value="ALDH-like"/>
    <property type="match status" value="1"/>
</dbReference>
<dbReference type="PROSITE" id="PS00070">
    <property type="entry name" value="ALDEHYDE_DEHYDR_CYS"/>
    <property type="match status" value="1"/>
</dbReference>
<dbReference type="Gene3D" id="3.40.605.10">
    <property type="entry name" value="Aldehyde Dehydrogenase, Chain A, domain 1"/>
    <property type="match status" value="1"/>
</dbReference>
<comment type="similarity">
    <text evidence="1 4">Belongs to the aldehyde dehydrogenase family.</text>
</comment>
<evidence type="ECO:0000256" key="1">
    <source>
        <dbReference type="ARBA" id="ARBA00009986"/>
    </source>
</evidence>
<dbReference type="InterPro" id="IPR016160">
    <property type="entry name" value="Ald_DH_CS_CYS"/>
</dbReference>
<dbReference type="PANTHER" id="PTHR11699">
    <property type="entry name" value="ALDEHYDE DEHYDROGENASE-RELATED"/>
    <property type="match status" value="1"/>
</dbReference>
<feature type="domain" description="Aldehyde dehydrogenase" evidence="5">
    <location>
        <begin position="17"/>
        <end position="460"/>
    </location>
</feature>
<dbReference type="Gene3D" id="3.40.309.10">
    <property type="entry name" value="Aldehyde Dehydrogenase, Chain A, domain 2"/>
    <property type="match status" value="1"/>
</dbReference>
<proteinExistence type="inferred from homology"/>
<protein>
    <submittedName>
        <fullName evidence="6">Aldehyde dehydrogenase family protein</fullName>
    </submittedName>
</protein>
<accession>A0A6L3T173</accession>
<evidence type="ECO:0000313" key="6">
    <source>
        <dbReference type="EMBL" id="KAB1080285.1"/>
    </source>
</evidence>
<dbReference type="OrthoDB" id="9812625at2"/>
<dbReference type="InterPro" id="IPR029510">
    <property type="entry name" value="Ald_DH_CS_GLU"/>
</dbReference>
<dbReference type="InterPro" id="IPR015590">
    <property type="entry name" value="Aldehyde_DH_dom"/>
</dbReference>
<dbReference type="InterPro" id="IPR044086">
    <property type="entry name" value="LUC3-like"/>
</dbReference>
<dbReference type="RefSeq" id="WP_150998323.1">
    <property type="nucleotide sequence ID" value="NZ_BPQY01000370.1"/>
</dbReference>
<dbReference type="CDD" id="cd07106">
    <property type="entry name" value="ALDH_AldA-AAD23400"/>
    <property type="match status" value="1"/>
</dbReference>
<sequence>MSPYKMLIDGQLVDGDGEIDVIDPARAAPFATAPRASERQLDEAVAAAKRAFSAWSARPLRERQILLGELADRLEAQTDHFARLLTAEQGKPLPQAMFEVAATVRGIRFGANLSLDGERRTHAGGTFDLQRKPLGVVACIMPWNFPMVLASNKYAPALLAGNTVILKPAPTTPLTSLELGRIARDVFPAGVVNVITDDNDLGPLLTRHPDIAKVSFTGSIAAGKQVMRSAADTVKRVTLELGGNDPALVLADADLDRSIAGLVGTAFLNAGQICVAPKRIYVAARIYDAFCERFASAAARLRMGAGSQEGVELGPLQNRRQFERVRAIIADAETRGVILTGGRTTERAGYFIEPTVVRDIAEGSALVDEEQFGPVVPLIRFDEEREAVARANHGAFGLGASVWSRDLDRARALAWTLEAGTVWINQHLALGPDIPLAGAKQSGLGVEAGTEGLWEFTRLQVLHAA</sequence>
<keyword evidence="7" id="KW-1185">Reference proteome</keyword>
<evidence type="ECO:0000256" key="2">
    <source>
        <dbReference type="ARBA" id="ARBA00023002"/>
    </source>
</evidence>
<dbReference type="PROSITE" id="PS00687">
    <property type="entry name" value="ALDEHYDE_DEHYDR_GLU"/>
    <property type="match status" value="1"/>
</dbReference>
<dbReference type="FunFam" id="3.40.605.10:FF:000007">
    <property type="entry name" value="NAD/NADP-dependent betaine aldehyde dehydrogenase"/>
    <property type="match status" value="1"/>
</dbReference>
<dbReference type="Proteomes" id="UP000474159">
    <property type="component" value="Unassembled WGS sequence"/>
</dbReference>
<evidence type="ECO:0000259" key="5">
    <source>
        <dbReference type="Pfam" id="PF00171"/>
    </source>
</evidence>
<dbReference type="InterPro" id="IPR016163">
    <property type="entry name" value="Ald_DH_C"/>
</dbReference>
<evidence type="ECO:0000256" key="4">
    <source>
        <dbReference type="RuleBase" id="RU003345"/>
    </source>
</evidence>